<dbReference type="InterPro" id="IPR050513">
    <property type="entry name" value="RavA_ATPases"/>
</dbReference>
<evidence type="ECO:0000259" key="2">
    <source>
        <dbReference type="Pfam" id="PF20030"/>
    </source>
</evidence>
<protein>
    <submittedName>
        <fullName evidence="3">MoxR-like ATPase</fullName>
    </submittedName>
</protein>
<dbReference type="PANTHER" id="PTHR32204:SF0">
    <property type="entry name" value="ATPASE RAVA"/>
    <property type="match status" value="1"/>
</dbReference>
<evidence type="ECO:0000313" key="3">
    <source>
        <dbReference type="EMBL" id="RZT79583.1"/>
    </source>
</evidence>
<feature type="domain" description="MoxR" evidence="2">
    <location>
        <begin position="20"/>
        <end position="206"/>
    </location>
</feature>
<dbReference type="Pfam" id="PF20030">
    <property type="entry name" value="bpMoxR"/>
    <property type="match status" value="1"/>
</dbReference>
<accession>A0A4Q7UJ61</accession>
<dbReference type="InterPro" id="IPR027417">
    <property type="entry name" value="P-loop_NTPase"/>
</dbReference>
<dbReference type="Pfam" id="PF17868">
    <property type="entry name" value="AAA_lid_8"/>
    <property type="match status" value="1"/>
</dbReference>
<feature type="domain" description="ATPase RavA-like AAA lid" evidence="1">
    <location>
        <begin position="253"/>
        <end position="308"/>
    </location>
</feature>
<dbReference type="Gene3D" id="3.40.50.300">
    <property type="entry name" value="P-loop containing nucleotide triphosphate hydrolases"/>
    <property type="match status" value="1"/>
</dbReference>
<dbReference type="InterPro" id="IPR041538">
    <property type="entry name" value="RavA-like_AAA_lid"/>
</dbReference>
<dbReference type="SUPFAM" id="SSF52540">
    <property type="entry name" value="P-loop containing nucleoside triphosphate hydrolases"/>
    <property type="match status" value="1"/>
</dbReference>
<organism evidence="3 4">
    <name type="scientific">Micromonospora violae</name>
    <dbReference type="NCBI Taxonomy" id="1278207"/>
    <lineage>
        <taxon>Bacteria</taxon>
        <taxon>Bacillati</taxon>
        <taxon>Actinomycetota</taxon>
        <taxon>Actinomycetes</taxon>
        <taxon>Micromonosporales</taxon>
        <taxon>Micromonosporaceae</taxon>
        <taxon>Micromonospora</taxon>
    </lineage>
</organism>
<comment type="caution">
    <text evidence="3">The sequence shown here is derived from an EMBL/GenBank/DDBJ whole genome shotgun (WGS) entry which is preliminary data.</text>
</comment>
<dbReference type="RefSeq" id="WP_130402107.1">
    <property type="nucleotide sequence ID" value="NZ_JBEZZO010000018.1"/>
</dbReference>
<gene>
    <name evidence="3" type="ORF">EV382_2799</name>
</gene>
<dbReference type="InterPro" id="IPR045427">
    <property type="entry name" value="MoxR"/>
</dbReference>
<dbReference type="OrthoDB" id="1814213at2"/>
<proteinExistence type="predicted"/>
<keyword evidence="4" id="KW-1185">Reference proteome</keyword>
<sequence length="395" mass="44657">MTVVQLDRDIRIKAATYATRLAEVKTQFVDRDDVIDIVAMATLCREHALLIGPPGTAKSSVIDRLRKLLDVRYFAYLLTRFTEPAELFGPLDLAAFQRGSYRVNTDGMLPTAHIAFLDEVFQGSSAILNSLLTIVNERRFYNGSEAVELDLISLFASSNEIPDDPLLAAFSDRFLLRCNLDYVADDLIEDVLDIGWRGERDRIRTAAAEVEPVTARTEVTFPLTELIQLQNAVADVDVSGVRDTFAEILRTFRSEGVVFSDRRAVKAMKTFAASALLSGRPRAELSDLGQLVHLWTLPQDEVSIRRILADHQVSVLERGRQVRDITEISLDVRHIMRLRESAQTADEWREVIRRLHRLTTEVQRDHPAGQEVLGQLQQAQRETVAAYRERFEPNG</sequence>
<reference evidence="3 4" key="1">
    <citation type="submission" date="2019-02" db="EMBL/GenBank/DDBJ databases">
        <title>Sequencing the genomes of 1000 actinobacteria strains.</title>
        <authorList>
            <person name="Klenk H.-P."/>
        </authorList>
    </citation>
    <scope>NUCLEOTIDE SEQUENCE [LARGE SCALE GENOMIC DNA]</scope>
    <source>
        <strain evidence="3 4">DSM 45888</strain>
    </source>
</reference>
<evidence type="ECO:0000313" key="4">
    <source>
        <dbReference type="Proteomes" id="UP000293781"/>
    </source>
</evidence>
<dbReference type="Proteomes" id="UP000293781">
    <property type="component" value="Unassembled WGS sequence"/>
</dbReference>
<name>A0A4Q7UJ61_9ACTN</name>
<dbReference type="PANTHER" id="PTHR32204">
    <property type="entry name" value="ATPASE RAVA"/>
    <property type="match status" value="1"/>
</dbReference>
<dbReference type="EMBL" id="SHKK01000001">
    <property type="protein sequence ID" value="RZT79583.1"/>
    <property type="molecule type" value="Genomic_DNA"/>
</dbReference>
<dbReference type="AlphaFoldDB" id="A0A4Q7UJ61"/>
<evidence type="ECO:0000259" key="1">
    <source>
        <dbReference type="Pfam" id="PF17868"/>
    </source>
</evidence>